<dbReference type="InterPro" id="IPR003607">
    <property type="entry name" value="HD/PDEase_dom"/>
</dbReference>
<feature type="domain" description="Cytidyltransferase-like" evidence="16">
    <location>
        <begin position="7"/>
        <end position="176"/>
    </location>
</feature>
<accession>H9UK92</accession>
<keyword evidence="9" id="KW-0378">Hydrolase</keyword>
<dbReference type="RefSeq" id="WP_014455918.1">
    <property type="nucleotide sequence ID" value="NC_017098.1"/>
</dbReference>
<keyword evidence="5 15" id="KW-0808">Transferase</keyword>
<evidence type="ECO:0000256" key="5">
    <source>
        <dbReference type="ARBA" id="ARBA00022679"/>
    </source>
</evidence>
<comment type="catalytic activity">
    <reaction evidence="13 15">
        <text>nicotinate beta-D-ribonucleotide + ATP + H(+) = deamido-NAD(+) + diphosphate</text>
        <dbReference type="Rhea" id="RHEA:22860"/>
        <dbReference type="ChEBI" id="CHEBI:15378"/>
        <dbReference type="ChEBI" id="CHEBI:30616"/>
        <dbReference type="ChEBI" id="CHEBI:33019"/>
        <dbReference type="ChEBI" id="CHEBI:57502"/>
        <dbReference type="ChEBI" id="CHEBI:58437"/>
        <dbReference type="EC" id="2.7.7.18"/>
    </reaction>
</comment>
<dbReference type="InterPro" id="IPR014729">
    <property type="entry name" value="Rossmann-like_a/b/a_fold"/>
</dbReference>
<evidence type="ECO:0000259" key="16">
    <source>
        <dbReference type="Pfam" id="PF01467"/>
    </source>
</evidence>
<evidence type="ECO:0000256" key="10">
    <source>
        <dbReference type="ARBA" id="ARBA00022840"/>
    </source>
</evidence>
<evidence type="ECO:0000256" key="6">
    <source>
        <dbReference type="ARBA" id="ARBA00022695"/>
    </source>
</evidence>
<dbReference type="InterPro" id="IPR005248">
    <property type="entry name" value="NadD/NMNAT"/>
</dbReference>
<comment type="similarity">
    <text evidence="3 15">Belongs to the NadD family.</text>
</comment>
<sequence>MRESTAVFGGSFDPLHNGHLAIAREAVSRGYCRRVIWIPAARNPHKHSGPQAADELRLQMLRRAVEDLPWSSVSDIEIRRGGRSYTLETIKQLVSEHDLAEPWFLLGEDAMAGLPDWHGYSELVKRCSFLVCTRSGDSDAESERLLLEQRLQADGVRLRRIEIDPIDVSSTEIRMRARRGQDIYQLVPAVVADCIVHEALYTGIPEVYPDICARAEQEMSQQRFAHSLRVETTAMHLAERHRVPIWPVRLAAIAHDLVREWSPQRLLSYARQFGLAVSDQQLATPVLLHGLCAADLLHREYGILHESVLRAVAHHTLGQRGMDDIGKVLFVADYAEPGRRLPDPRLRQALQNADLSESCAMVLEDQRSRFGELSPDTRLFYEWLKGR</sequence>
<evidence type="ECO:0000259" key="17">
    <source>
        <dbReference type="Pfam" id="PF01966"/>
    </source>
</evidence>
<dbReference type="InterPro" id="IPR006674">
    <property type="entry name" value="HD_domain"/>
</dbReference>
<evidence type="ECO:0000313" key="19">
    <source>
        <dbReference type="Proteomes" id="UP000007383"/>
    </source>
</evidence>
<organism evidence="18 19">
    <name type="scientific">Spirochaeta africana (strain ATCC 700263 / DSM 8902 / Z-7692)</name>
    <dbReference type="NCBI Taxonomy" id="889378"/>
    <lineage>
        <taxon>Bacteria</taxon>
        <taxon>Pseudomonadati</taxon>
        <taxon>Spirochaetota</taxon>
        <taxon>Spirochaetia</taxon>
        <taxon>Spirochaetales</taxon>
        <taxon>Spirochaetaceae</taxon>
        <taxon>Spirochaeta</taxon>
    </lineage>
</organism>
<dbReference type="KEGG" id="sfc:Spiaf_1881"/>
<keyword evidence="11" id="KW-0408">Iron</keyword>
<evidence type="ECO:0000256" key="8">
    <source>
        <dbReference type="ARBA" id="ARBA00022741"/>
    </source>
</evidence>
<dbReference type="Gene3D" id="3.40.50.620">
    <property type="entry name" value="HUPs"/>
    <property type="match status" value="1"/>
</dbReference>
<feature type="domain" description="HD" evidence="17">
    <location>
        <begin position="223"/>
        <end position="336"/>
    </location>
</feature>
<reference evidence="19" key="1">
    <citation type="journal article" date="2013" name="Stand. Genomic Sci.">
        <title>Complete genome sequence of the halophilic bacterium Spirochaeta africana type strain (Z-7692(T)) from the alkaline Lake Magadi in the East African Rift.</title>
        <authorList>
            <person name="Liolos K."/>
            <person name="Abt B."/>
            <person name="Scheuner C."/>
            <person name="Teshima H."/>
            <person name="Held B."/>
            <person name="Lapidus A."/>
            <person name="Nolan M."/>
            <person name="Lucas S."/>
            <person name="Deshpande S."/>
            <person name="Cheng J.F."/>
            <person name="Tapia R."/>
            <person name="Goodwin L.A."/>
            <person name="Pitluck S."/>
            <person name="Pagani I."/>
            <person name="Ivanova N."/>
            <person name="Mavromatis K."/>
            <person name="Mikhailova N."/>
            <person name="Huntemann M."/>
            <person name="Pati A."/>
            <person name="Chen A."/>
            <person name="Palaniappan K."/>
            <person name="Land M."/>
            <person name="Rohde M."/>
            <person name="Tindall B.J."/>
            <person name="Detter J.C."/>
            <person name="Goker M."/>
            <person name="Bristow J."/>
            <person name="Eisen J.A."/>
            <person name="Markowitz V."/>
            <person name="Hugenholtz P."/>
            <person name="Woyke T."/>
            <person name="Klenk H.P."/>
            <person name="Kyrpides N.C."/>
        </authorList>
    </citation>
    <scope>NUCLEOTIDE SEQUENCE</scope>
    <source>
        <strain evidence="19">ATCC 700263 / DSM 8902 / Z-7692</strain>
    </source>
</reference>
<dbReference type="HOGENOM" id="CLU_050191_0_0_12"/>
<dbReference type="UniPathway" id="UPA00253">
    <property type="reaction ID" value="UER00332"/>
</dbReference>
<evidence type="ECO:0000256" key="14">
    <source>
        <dbReference type="ARBA" id="ARBA00049417"/>
    </source>
</evidence>
<dbReference type="Pfam" id="PF01467">
    <property type="entry name" value="CTP_transf_like"/>
    <property type="match status" value="1"/>
</dbReference>
<evidence type="ECO:0000313" key="18">
    <source>
        <dbReference type="EMBL" id="AFG37935.1"/>
    </source>
</evidence>
<dbReference type="PANTHER" id="PTHR39321:SF3">
    <property type="entry name" value="PHOSPHOPANTETHEINE ADENYLYLTRANSFERASE"/>
    <property type="match status" value="1"/>
</dbReference>
<name>H9UK92_SPIAZ</name>
<evidence type="ECO:0000256" key="1">
    <source>
        <dbReference type="ARBA" id="ARBA00002324"/>
    </source>
</evidence>
<keyword evidence="7" id="KW-0479">Metal-binding</keyword>
<evidence type="ECO:0000256" key="3">
    <source>
        <dbReference type="ARBA" id="ARBA00009014"/>
    </source>
</evidence>
<dbReference type="eggNOG" id="COG1713">
    <property type="taxonomic scope" value="Bacteria"/>
</dbReference>
<dbReference type="NCBIfam" id="TIGR00125">
    <property type="entry name" value="cyt_tran_rel"/>
    <property type="match status" value="1"/>
</dbReference>
<evidence type="ECO:0000256" key="12">
    <source>
        <dbReference type="ARBA" id="ARBA00023027"/>
    </source>
</evidence>
<dbReference type="NCBIfam" id="TIGR00488">
    <property type="entry name" value="bis(5'-nucleosyl)-tetraphosphatase (symmetrical) YqeK"/>
    <property type="match status" value="1"/>
</dbReference>
<dbReference type="Proteomes" id="UP000007383">
    <property type="component" value="Chromosome"/>
</dbReference>
<dbReference type="NCBIfam" id="TIGR00482">
    <property type="entry name" value="nicotinate (nicotinamide) nucleotide adenylyltransferase"/>
    <property type="match status" value="1"/>
</dbReference>
<keyword evidence="4 15" id="KW-0662">Pyridine nucleotide biosynthesis</keyword>
<proteinExistence type="inferred from homology"/>
<dbReference type="Pfam" id="PF01966">
    <property type="entry name" value="HD"/>
    <property type="match status" value="1"/>
</dbReference>
<evidence type="ECO:0000256" key="4">
    <source>
        <dbReference type="ARBA" id="ARBA00022642"/>
    </source>
</evidence>
<dbReference type="GO" id="GO:0046872">
    <property type="term" value="F:metal ion binding"/>
    <property type="evidence" value="ECO:0007669"/>
    <property type="project" value="UniProtKB-KW"/>
</dbReference>
<dbReference type="SUPFAM" id="SSF109604">
    <property type="entry name" value="HD-domain/PDEase-like"/>
    <property type="match status" value="1"/>
</dbReference>
<evidence type="ECO:0000256" key="13">
    <source>
        <dbReference type="ARBA" id="ARBA00048721"/>
    </source>
</evidence>
<keyword evidence="6 15" id="KW-0548">Nucleotidyltransferase</keyword>
<dbReference type="SUPFAM" id="SSF52374">
    <property type="entry name" value="Nucleotidylyl transferase"/>
    <property type="match status" value="1"/>
</dbReference>
<dbReference type="CDD" id="cd02165">
    <property type="entry name" value="NMNAT"/>
    <property type="match status" value="1"/>
</dbReference>
<gene>
    <name evidence="15" type="primary">nadD</name>
    <name evidence="18" type="ordered locus">Spiaf_1881</name>
</gene>
<dbReference type="CDD" id="cd00077">
    <property type="entry name" value="HDc"/>
    <property type="match status" value="1"/>
</dbReference>
<comment type="pathway">
    <text evidence="2 15">Cofactor biosynthesis; NAD(+) biosynthesis; deamido-NAD(+) from nicotinate D-ribonucleotide: step 1/1.</text>
</comment>
<dbReference type="eggNOG" id="COG1057">
    <property type="taxonomic scope" value="Bacteria"/>
</dbReference>
<dbReference type="GO" id="GO:0004515">
    <property type="term" value="F:nicotinate-nucleotide adenylyltransferase activity"/>
    <property type="evidence" value="ECO:0007669"/>
    <property type="project" value="UniProtKB-UniRule"/>
</dbReference>
<comment type="function">
    <text evidence="1 15">Catalyzes the reversible adenylation of nicotinate mononucleotide (NaMN) to nicotinic acid adenine dinucleotide (NaAD).</text>
</comment>
<dbReference type="PANTHER" id="PTHR39321">
    <property type="entry name" value="NICOTINATE-NUCLEOTIDE ADENYLYLTRANSFERASE-RELATED"/>
    <property type="match status" value="1"/>
</dbReference>
<dbReference type="GO" id="GO:0008803">
    <property type="term" value="F:bis(5'-nucleosyl)-tetraphosphatase (symmetrical) activity"/>
    <property type="evidence" value="ECO:0007669"/>
    <property type="project" value="UniProtKB-EC"/>
</dbReference>
<comment type="catalytic activity">
    <reaction evidence="14">
        <text>P(1),P(4)-bis(5'-adenosyl) tetraphosphate + H2O = 2 ADP + 2 H(+)</text>
        <dbReference type="Rhea" id="RHEA:24252"/>
        <dbReference type="ChEBI" id="CHEBI:15377"/>
        <dbReference type="ChEBI" id="CHEBI:15378"/>
        <dbReference type="ChEBI" id="CHEBI:58141"/>
        <dbReference type="ChEBI" id="CHEBI:456216"/>
        <dbReference type="EC" id="3.6.1.41"/>
    </reaction>
</comment>
<dbReference type="Gene3D" id="1.10.3210.10">
    <property type="entry name" value="Hypothetical protein af1432"/>
    <property type="match status" value="1"/>
</dbReference>
<evidence type="ECO:0000256" key="9">
    <source>
        <dbReference type="ARBA" id="ARBA00022801"/>
    </source>
</evidence>
<dbReference type="InterPro" id="IPR005249">
    <property type="entry name" value="YqeK"/>
</dbReference>
<evidence type="ECO:0000256" key="15">
    <source>
        <dbReference type="HAMAP-Rule" id="MF_00244"/>
    </source>
</evidence>
<evidence type="ECO:0000256" key="2">
    <source>
        <dbReference type="ARBA" id="ARBA00005019"/>
    </source>
</evidence>
<dbReference type="HAMAP" id="MF_00244">
    <property type="entry name" value="NaMN_adenylyltr"/>
    <property type="match status" value="1"/>
</dbReference>
<evidence type="ECO:0000256" key="7">
    <source>
        <dbReference type="ARBA" id="ARBA00022723"/>
    </source>
</evidence>
<dbReference type="AlphaFoldDB" id="H9UK92"/>
<dbReference type="GO" id="GO:0005524">
    <property type="term" value="F:ATP binding"/>
    <property type="evidence" value="ECO:0007669"/>
    <property type="project" value="UniProtKB-KW"/>
</dbReference>
<keyword evidence="12 15" id="KW-0520">NAD</keyword>
<dbReference type="InterPro" id="IPR004821">
    <property type="entry name" value="Cyt_trans-like"/>
</dbReference>
<dbReference type="EMBL" id="CP003282">
    <property type="protein sequence ID" value="AFG37935.1"/>
    <property type="molecule type" value="Genomic_DNA"/>
</dbReference>
<keyword evidence="10 15" id="KW-0067">ATP-binding</keyword>
<dbReference type="EC" id="2.7.7.18" evidence="15"/>
<keyword evidence="19" id="KW-1185">Reference proteome</keyword>
<dbReference type="PATRIC" id="fig|889378.3.peg.1869"/>
<keyword evidence="8 15" id="KW-0547">Nucleotide-binding</keyword>
<protein>
    <recommendedName>
        <fullName evidence="15">Probable nicotinate-nucleotide adenylyltransferase</fullName>
        <ecNumber evidence="15">2.7.7.18</ecNumber>
    </recommendedName>
    <alternativeName>
        <fullName evidence="15">Deamido-NAD(+) diphosphorylase</fullName>
    </alternativeName>
    <alternativeName>
        <fullName evidence="15">Deamido-NAD(+) pyrophosphorylase</fullName>
    </alternativeName>
    <alternativeName>
        <fullName evidence="15">Nicotinate mononucleotide adenylyltransferase</fullName>
        <shortName evidence="15">NaMN adenylyltransferase</shortName>
    </alternativeName>
</protein>
<dbReference type="NCBIfam" id="NF000840">
    <property type="entry name" value="PRK00071.1-3"/>
    <property type="match status" value="1"/>
</dbReference>
<dbReference type="GO" id="GO:0009435">
    <property type="term" value="P:NAD+ biosynthetic process"/>
    <property type="evidence" value="ECO:0007669"/>
    <property type="project" value="UniProtKB-UniRule"/>
</dbReference>
<dbReference type="STRING" id="889378.Spiaf_1881"/>
<evidence type="ECO:0000256" key="11">
    <source>
        <dbReference type="ARBA" id="ARBA00023004"/>
    </source>
</evidence>